<protein>
    <submittedName>
        <fullName evidence="5">Creatinine amidohydrolase</fullName>
    </submittedName>
</protein>
<evidence type="ECO:0000256" key="2">
    <source>
        <dbReference type="ARBA" id="ARBA00022723"/>
    </source>
</evidence>
<dbReference type="PANTHER" id="PTHR35005:SF1">
    <property type="entry name" value="2-AMINO-5-FORMYLAMINO-6-RIBOSYLAMINOPYRIMIDIN-4(3H)-ONE 5'-MONOPHOSPHATE DEFORMYLASE"/>
    <property type="match status" value="1"/>
</dbReference>
<organism evidence="5 6">
    <name type="scientific">Halopiger aswanensis</name>
    <dbReference type="NCBI Taxonomy" id="148449"/>
    <lineage>
        <taxon>Archaea</taxon>
        <taxon>Methanobacteriati</taxon>
        <taxon>Methanobacteriota</taxon>
        <taxon>Stenosarchaea group</taxon>
        <taxon>Halobacteria</taxon>
        <taxon>Halobacteriales</taxon>
        <taxon>Natrialbaceae</taxon>
        <taxon>Halopiger</taxon>
    </lineage>
</organism>
<comment type="caution">
    <text evidence="5">The sequence shown here is derived from an EMBL/GenBank/DDBJ whole genome shotgun (WGS) entry which is preliminary data.</text>
</comment>
<keyword evidence="3 5" id="KW-0378">Hydrolase</keyword>
<proteinExistence type="predicted"/>
<dbReference type="InterPro" id="IPR003785">
    <property type="entry name" value="Creatininase/forma_Hydrolase"/>
</dbReference>
<evidence type="ECO:0000256" key="1">
    <source>
        <dbReference type="ARBA" id="ARBA00001947"/>
    </source>
</evidence>
<accession>A0A3R7DAA9</accession>
<dbReference type="Pfam" id="PF02633">
    <property type="entry name" value="Creatininase"/>
    <property type="match status" value="1"/>
</dbReference>
<dbReference type="AlphaFoldDB" id="A0A3R7DAA9"/>
<evidence type="ECO:0000313" key="5">
    <source>
        <dbReference type="EMBL" id="RKD86286.1"/>
    </source>
</evidence>
<name>A0A3R7DAA9_9EURY</name>
<dbReference type="OrthoDB" id="46121at2157"/>
<keyword evidence="4" id="KW-0862">Zinc</keyword>
<dbReference type="SUPFAM" id="SSF102215">
    <property type="entry name" value="Creatininase"/>
    <property type="match status" value="1"/>
</dbReference>
<evidence type="ECO:0000256" key="3">
    <source>
        <dbReference type="ARBA" id="ARBA00022801"/>
    </source>
</evidence>
<dbReference type="PANTHER" id="PTHR35005">
    <property type="entry name" value="3-DEHYDRO-SCYLLO-INOSOSE HYDROLASE"/>
    <property type="match status" value="1"/>
</dbReference>
<keyword evidence="2" id="KW-0479">Metal-binding</keyword>
<evidence type="ECO:0000256" key="4">
    <source>
        <dbReference type="ARBA" id="ARBA00022833"/>
    </source>
</evidence>
<dbReference type="GO" id="GO:0009231">
    <property type="term" value="P:riboflavin biosynthetic process"/>
    <property type="evidence" value="ECO:0007669"/>
    <property type="project" value="TreeGrafter"/>
</dbReference>
<dbReference type="Gene3D" id="3.40.50.10310">
    <property type="entry name" value="Creatininase"/>
    <property type="match status" value="1"/>
</dbReference>
<dbReference type="RefSeq" id="WP_120246885.1">
    <property type="nucleotide sequence ID" value="NZ_RAPO01000009.1"/>
</dbReference>
<dbReference type="EMBL" id="RAPO01000009">
    <property type="protein sequence ID" value="RKD86286.1"/>
    <property type="molecule type" value="Genomic_DNA"/>
</dbReference>
<dbReference type="InterPro" id="IPR024087">
    <property type="entry name" value="Creatininase-like_sf"/>
</dbReference>
<evidence type="ECO:0000313" key="6">
    <source>
        <dbReference type="Proteomes" id="UP000283805"/>
    </source>
</evidence>
<dbReference type="Proteomes" id="UP000283805">
    <property type="component" value="Unassembled WGS sequence"/>
</dbReference>
<sequence>MLYDAIGATSSEWAGKSYAEIKATAAKDGSLLVIPVGSIEQHGHHLPVATDTILVEAMVAGAAERAPEDAPVLVVPPVWSGFSPHHLSFGGTLSLEFANLRAVLEDVAVTGIENGFDAVCFVNGHGGNMALINAAVSTVGTSTDAEVLGTTYFTLATDEIEALRESEIGGMAHGGEYETSLMLHLRPDLVAEQERATATVLDEPYDWGGSDLLDGGTVAVYRGFDEYSESGAIGAPELASAEKGARIYDIVTEELAALFVAIYEQNA</sequence>
<comment type="cofactor">
    <cofactor evidence="1">
        <name>Zn(2+)</name>
        <dbReference type="ChEBI" id="CHEBI:29105"/>
    </cofactor>
</comment>
<reference evidence="5 6" key="1">
    <citation type="submission" date="2018-09" db="EMBL/GenBank/DDBJ databases">
        <title>Genomic Encyclopedia of Archaeal and Bacterial Type Strains, Phase II (KMG-II): from individual species to whole genera.</title>
        <authorList>
            <person name="Goeker M."/>
        </authorList>
    </citation>
    <scope>NUCLEOTIDE SEQUENCE [LARGE SCALE GENOMIC DNA]</scope>
    <source>
        <strain evidence="5 6">DSM 13151</strain>
    </source>
</reference>
<gene>
    <name evidence="5" type="ORF">ATJ93_4615</name>
</gene>
<keyword evidence="6" id="KW-1185">Reference proteome</keyword>
<dbReference type="GO" id="GO:0046872">
    <property type="term" value="F:metal ion binding"/>
    <property type="evidence" value="ECO:0007669"/>
    <property type="project" value="UniProtKB-KW"/>
</dbReference>
<dbReference type="GO" id="GO:0016811">
    <property type="term" value="F:hydrolase activity, acting on carbon-nitrogen (but not peptide) bonds, in linear amides"/>
    <property type="evidence" value="ECO:0007669"/>
    <property type="project" value="TreeGrafter"/>
</dbReference>